<dbReference type="InterPro" id="IPR017853">
    <property type="entry name" value="GH"/>
</dbReference>
<dbReference type="AlphaFoldDB" id="A0A0D7BMI8"/>
<comment type="subcellular location">
    <subcellularLocation>
        <location evidence="1">Cell membrane</location>
        <topology evidence="1">Single-pass type II membrane protein</topology>
    </subcellularLocation>
</comment>
<name>A0A0D7BMI8_9AGAR</name>
<feature type="transmembrane region" description="Helical" evidence="17">
    <location>
        <begin position="67"/>
        <end position="89"/>
    </location>
</feature>
<evidence type="ECO:0000313" key="20">
    <source>
        <dbReference type="Proteomes" id="UP000054007"/>
    </source>
</evidence>
<feature type="compositionally biased region" description="Low complexity" evidence="16">
    <location>
        <begin position="91"/>
        <end position="103"/>
    </location>
</feature>
<evidence type="ECO:0000256" key="15">
    <source>
        <dbReference type="ARBA" id="ARBA00041260"/>
    </source>
</evidence>
<evidence type="ECO:0000256" key="10">
    <source>
        <dbReference type="ARBA" id="ARBA00023295"/>
    </source>
</evidence>
<dbReference type="GO" id="GO:0004338">
    <property type="term" value="F:glucan exo-1,3-beta-glucosidase activity"/>
    <property type="evidence" value="ECO:0007669"/>
    <property type="project" value="UniProtKB-EC"/>
</dbReference>
<evidence type="ECO:0000256" key="12">
    <source>
        <dbReference type="ARBA" id="ARBA00036824"/>
    </source>
</evidence>
<evidence type="ECO:0000256" key="5">
    <source>
        <dbReference type="ARBA" id="ARBA00022801"/>
    </source>
</evidence>
<dbReference type="GO" id="GO:0005576">
    <property type="term" value="C:extracellular region"/>
    <property type="evidence" value="ECO:0007669"/>
    <property type="project" value="TreeGrafter"/>
</dbReference>
<dbReference type="PANTHER" id="PTHR31297">
    <property type="entry name" value="GLUCAN ENDO-1,6-BETA-GLUCOSIDASE B"/>
    <property type="match status" value="1"/>
</dbReference>
<keyword evidence="10" id="KW-0326">Glycosidase</keyword>
<sequence>MSQQDLGPPRASFLLDGQSSNATSLHGSPSPTPSTAFLRKNEASANNEEAYSAADTVATKPWYKRPVWWAVGAAAVAVIVVAIAVPVALTTKNGSSSSSSGSSNDGGSGGGATGTSSGNSPGATSVAITGGDGSKITTEDGKEFTYENKFGGYWVADPKDPFNNGAKANSWTPALNETWTWGKDRAWGVNAGGWFVLEPFISPALFQKYPGAVDEWTLMEAGMKAEELEEHYKTFITEEDFAQMAGAGLNFVRLPIPYWAVETWEGEPFLERVAWKYILKAFEWARKYGLRINLDLHSLPGSQNGYNHSGRLGQVNFLYGPMGVANADRALEYIRTITEFISQPEYEGVVAIWGFVNEALMDSIGRDTLMSWYKEVHDTIRAITGVGKGPYISIHDGFYAADPEWIGALAGADRLMMDRHPYTSFGGGAFDDPIATGTGADAGGVWTQTGCDLAGLTATLSQGTGVTFAGEFSNGWNDCGFYLKGIPGSHTFGGSCDTWEDASTWDDSMKAGVKAYGQAQMDALQDYFFWTWRIGERLDTGVVGSPLWSYKAGLEGGWISQDPRENVGKCGTGVARFDGDYQPYMTGGTGAGTITAAVEAWPPATIAGADLPATQLFQYTMAGTPVTLPGPTATGDTKVDGWANDSDNGPAPTQIPGCTYPDAWRANDATVPSGCTL</sequence>
<dbReference type="GO" id="GO:0009986">
    <property type="term" value="C:cell surface"/>
    <property type="evidence" value="ECO:0007669"/>
    <property type="project" value="TreeGrafter"/>
</dbReference>
<dbReference type="GO" id="GO:0009251">
    <property type="term" value="P:glucan catabolic process"/>
    <property type="evidence" value="ECO:0007669"/>
    <property type="project" value="TreeGrafter"/>
</dbReference>
<keyword evidence="5 19" id="KW-0378">Hydrolase</keyword>
<dbReference type="GO" id="GO:0005886">
    <property type="term" value="C:plasma membrane"/>
    <property type="evidence" value="ECO:0007669"/>
    <property type="project" value="UniProtKB-SubCell"/>
</dbReference>
<feature type="compositionally biased region" description="Gly residues" evidence="16">
    <location>
        <begin position="104"/>
        <end position="113"/>
    </location>
</feature>
<evidence type="ECO:0000313" key="19">
    <source>
        <dbReference type="EMBL" id="KIY71672.1"/>
    </source>
</evidence>
<evidence type="ECO:0000256" key="1">
    <source>
        <dbReference type="ARBA" id="ARBA00004401"/>
    </source>
</evidence>
<comment type="similarity">
    <text evidence="2">Belongs to the glycosyl hydrolase 5 (cellulase A) family.</text>
</comment>
<evidence type="ECO:0000256" key="14">
    <source>
        <dbReference type="ARBA" id="ARBA00038929"/>
    </source>
</evidence>
<feature type="compositionally biased region" description="Polar residues" evidence="16">
    <location>
        <begin position="17"/>
        <end position="35"/>
    </location>
</feature>
<keyword evidence="7 17" id="KW-1133">Transmembrane helix</keyword>
<dbReference type="EC" id="3.2.1.58" evidence="14"/>
<evidence type="ECO:0000256" key="17">
    <source>
        <dbReference type="SAM" id="Phobius"/>
    </source>
</evidence>
<accession>A0A0D7BMI8</accession>
<keyword evidence="8 17" id="KW-0472">Membrane</keyword>
<dbReference type="Gene3D" id="3.20.20.80">
    <property type="entry name" value="Glycosidases"/>
    <property type="match status" value="1"/>
</dbReference>
<dbReference type="Proteomes" id="UP000054007">
    <property type="component" value="Unassembled WGS sequence"/>
</dbReference>
<evidence type="ECO:0000256" key="7">
    <source>
        <dbReference type="ARBA" id="ARBA00022989"/>
    </source>
</evidence>
<dbReference type="Pfam" id="PF00150">
    <property type="entry name" value="Cellulase"/>
    <property type="match status" value="1"/>
</dbReference>
<dbReference type="InterPro" id="IPR050386">
    <property type="entry name" value="Glycosyl_hydrolase_5"/>
</dbReference>
<keyword evidence="6" id="KW-0735">Signal-anchor</keyword>
<evidence type="ECO:0000256" key="2">
    <source>
        <dbReference type="ARBA" id="ARBA00005641"/>
    </source>
</evidence>
<evidence type="ECO:0000256" key="16">
    <source>
        <dbReference type="SAM" id="MobiDB-lite"/>
    </source>
</evidence>
<dbReference type="OrthoDB" id="62120at2759"/>
<feature type="region of interest" description="Disordered" evidence="16">
    <location>
        <begin position="1"/>
        <end position="37"/>
    </location>
</feature>
<keyword evidence="3" id="KW-1003">Cell membrane</keyword>
<feature type="region of interest" description="Disordered" evidence="16">
    <location>
        <begin position="628"/>
        <end position="654"/>
    </location>
</feature>
<dbReference type="InterPro" id="IPR001547">
    <property type="entry name" value="Glyco_hydro_5"/>
</dbReference>
<gene>
    <name evidence="19" type="ORF">CYLTODRAFT_418575</name>
</gene>
<dbReference type="GO" id="GO:0071555">
    <property type="term" value="P:cell wall organization"/>
    <property type="evidence" value="ECO:0007669"/>
    <property type="project" value="UniProtKB-KW"/>
</dbReference>
<evidence type="ECO:0000256" key="9">
    <source>
        <dbReference type="ARBA" id="ARBA00023180"/>
    </source>
</evidence>
<feature type="domain" description="Glycoside hydrolase family 5" evidence="18">
    <location>
        <begin position="229"/>
        <end position="425"/>
    </location>
</feature>
<dbReference type="STRING" id="1314674.A0A0D7BMI8"/>
<keyword evidence="4 17" id="KW-0812">Transmembrane</keyword>
<keyword evidence="9" id="KW-0325">Glycoprotein</keyword>
<evidence type="ECO:0000256" key="4">
    <source>
        <dbReference type="ARBA" id="ARBA00022692"/>
    </source>
</evidence>
<dbReference type="SUPFAM" id="SSF51445">
    <property type="entry name" value="(Trans)glycosidases"/>
    <property type="match status" value="1"/>
</dbReference>
<dbReference type="EMBL" id="KN880451">
    <property type="protein sequence ID" value="KIY71672.1"/>
    <property type="molecule type" value="Genomic_DNA"/>
</dbReference>
<evidence type="ECO:0000256" key="13">
    <source>
        <dbReference type="ARBA" id="ARBA00037126"/>
    </source>
</evidence>
<keyword evidence="11" id="KW-0961">Cell wall biogenesis/degradation</keyword>
<proteinExistence type="inferred from homology"/>
<dbReference type="PANTHER" id="PTHR31297:SF34">
    <property type="entry name" value="GLUCAN 1,3-BETA-GLUCOSIDASE 2"/>
    <property type="match status" value="1"/>
</dbReference>
<organism evidence="19 20">
    <name type="scientific">Cylindrobasidium torrendii FP15055 ss-10</name>
    <dbReference type="NCBI Taxonomy" id="1314674"/>
    <lineage>
        <taxon>Eukaryota</taxon>
        <taxon>Fungi</taxon>
        <taxon>Dikarya</taxon>
        <taxon>Basidiomycota</taxon>
        <taxon>Agaricomycotina</taxon>
        <taxon>Agaricomycetes</taxon>
        <taxon>Agaricomycetidae</taxon>
        <taxon>Agaricales</taxon>
        <taxon>Marasmiineae</taxon>
        <taxon>Physalacriaceae</taxon>
        <taxon>Cylindrobasidium</taxon>
    </lineage>
</organism>
<feature type="region of interest" description="Disordered" evidence="16">
    <location>
        <begin position="91"/>
        <end position="140"/>
    </location>
</feature>
<keyword evidence="20" id="KW-1185">Reference proteome</keyword>
<reference evidence="19 20" key="1">
    <citation type="journal article" date="2015" name="Fungal Genet. Biol.">
        <title>Evolution of novel wood decay mechanisms in Agaricales revealed by the genome sequences of Fistulina hepatica and Cylindrobasidium torrendii.</title>
        <authorList>
            <person name="Floudas D."/>
            <person name="Held B.W."/>
            <person name="Riley R."/>
            <person name="Nagy L.G."/>
            <person name="Koehler G."/>
            <person name="Ransdell A.S."/>
            <person name="Younus H."/>
            <person name="Chow J."/>
            <person name="Chiniquy J."/>
            <person name="Lipzen A."/>
            <person name="Tritt A."/>
            <person name="Sun H."/>
            <person name="Haridas S."/>
            <person name="LaButti K."/>
            <person name="Ohm R.A."/>
            <person name="Kues U."/>
            <person name="Blanchette R.A."/>
            <person name="Grigoriev I.V."/>
            <person name="Minto R.E."/>
            <person name="Hibbett D.S."/>
        </authorList>
    </citation>
    <scope>NUCLEOTIDE SEQUENCE [LARGE SCALE GENOMIC DNA]</scope>
    <source>
        <strain evidence="19 20">FP15055 ss-10</strain>
    </source>
</reference>
<evidence type="ECO:0000256" key="11">
    <source>
        <dbReference type="ARBA" id="ARBA00023316"/>
    </source>
</evidence>
<evidence type="ECO:0000256" key="8">
    <source>
        <dbReference type="ARBA" id="ARBA00023136"/>
    </source>
</evidence>
<feature type="compositionally biased region" description="Low complexity" evidence="16">
    <location>
        <begin position="114"/>
        <end position="125"/>
    </location>
</feature>
<protein>
    <recommendedName>
        <fullName evidence="14">glucan 1,3-beta-glucosidase</fullName>
        <ecNumber evidence="14">3.2.1.58</ecNumber>
    </recommendedName>
    <alternativeName>
        <fullName evidence="15">Exo-1,3-beta-glucanase D</fullName>
    </alternativeName>
</protein>
<evidence type="ECO:0000256" key="6">
    <source>
        <dbReference type="ARBA" id="ARBA00022968"/>
    </source>
</evidence>
<evidence type="ECO:0000256" key="3">
    <source>
        <dbReference type="ARBA" id="ARBA00022475"/>
    </source>
</evidence>
<comment type="function">
    <text evidence="13">Glucosidase involved in the degradation of cellulosic biomass. Active on lichenan.</text>
</comment>
<evidence type="ECO:0000259" key="18">
    <source>
        <dbReference type="Pfam" id="PF00150"/>
    </source>
</evidence>
<comment type="catalytic activity">
    <reaction evidence="12">
        <text>Successive hydrolysis of beta-D-glucose units from the non-reducing ends of (1-&gt;3)-beta-D-glucans, releasing alpha-glucose.</text>
        <dbReference type="EC" id="3.2.1.58"/>
    </reaction>
</comment>